<dbReference type="SUPFAM" id="SSF52833">
    <property type="entry name" value="Thioredoxin-like"/>
    <property type="match status" value="1"/>
</dbReference>
<keyword evidence="3" id="KW-0285">Flavoprotein</keyword>
<keyword evidence="7" id="KW-0560">Oxidoreductase</keyword>
<dbReference type="AlphaFoldDB" id="A0A7S4N2U7"/>
<evidence type="ECO:0000256" key="2">
    <source>
        <dbReference type="ARBA" id="ARBA00001974"/>
    </source>
</evidence>
<evidence type="ECO:0000256" key="5">
    <source>
        <dbReference type="ARBA" id="ARBA00022827"/>
    </source>
</evidence>
<protein>
    <recommendedName>
        <fullName evidence="11">NADPH-dependent diflavin oxidoreductase 1</fullName>
    </recommendedName>
</protein>
<dbReference type="Gene3D" id="3.40.50.80">
    <property type="entry name" value="Nucleotide-binding domain of ferredoxin-NADP reductase (FNR) module"/>
    <property type="match status" value="1"/>
</dbReference>
<keyword evidence="4" id="KW-0288">FMN</keyword>
<evidence type="ECO:0000256" key="4">
    <source>
        <dbReference type="ARBA" id="ARBA00022643"/>
    </source>
</evidence>
<dbReference type="InterPro" id="IPR001709">
    <property type="entry name" value="Flavoprot_Pyr_Nucl_cyt_Rdtase"/>
</dbReference>
<comment type="cofactor">
    <cofactor evidence="1">
        <name>FMN</name>
        <dbReference type="ChEBI" id="CHEBI:58210"/>
    </cofactor>
</comment>
<dbReference type="InterPro" id="IPR017927">
    <property type="entry name" value="FAD-bd_FR_type"/>
</dbReference>
<evidence type="ECO:0000259" key="9">
    <source>
        <dbReference type="PROSITE" id="PS51384"/>
    </source>
</evidence>
<evidence type="ECO:0008006" key="11">
    <source>
        <dbReference type="Google" id="ProtNLM"/>
    </source>
</evidence>
<evidence type="ECO:0000259" key="8">
    <source>
        <dbReference type="PROSITE" id="PS50902"/>
    </source>
</evidence>
<dbReference type="SUPFAM" id="SSF52218">
    <property type="entry name" value="Flavoproteins"/>
    <property type="match status" value="1"/>
</dbReference>
<dbReference type="EMBL" id="HBKN01006511">
    <property type="protein sequence ID" value="CAE2261546.1"/>
    <property type="molecule type" value="Transcribed_RNA"/>
</dbReference>
<evidence type="ECO:0000256" key="7">
    <source>
        <dbReference type="ARBA" id="ARBA00023002"/>
    </source>
</evidence>
<dbReference type="InterPro" id="IPR001094">
    <property type="entry name" value="Flavdoxin-like"/>
</dbReference>
<dbReference type="Gene3D" id="2.40.30.10">
    <property type="entry name" value="Translation factors"/>
    <property type="match status" value="1"/>
</dbReference>
<organism evidence="10">
    <name type="scientific">Guillardia theta</name>
    <name type="common">Cryptophyte</name>
    <name type="synonym">Cryptomonas phi</name>
    <dbReference type="NCBI Taxonomy" id="55529"/>
    <lineage>
        <taxon>Eukaryota</taxon>
        <taxon>Cryptophyceae</taxon>
        <taxon>Pyrenomonadales</taxon>
        <taxon>Geminigeraceae</taxon>
        <taxon>Guillardia</taxon>
    </lineage>
</organism>
<dbReference type="InterPro" id="IPR036249">
    <property type="entry name" value="Thioredoxin-like_sf"/>
</dbReference>
<dbReference type="Pfam" id="PF00667">
    <property type="entry name" value="FAD_binding_1"/>
    <property type="match status" value="1"/>
</dbReference>
<keyword evidence="6" id="KW-0521">NADP</keyword>
<dbReference type="SUPFAM" id="SSF52343">
    <property type="entry name" value="Ferredoxin reductase-like, C-terminal NADP-linked domain"/>
    <property type="match status" value="1"/>
</dbReference>
<name>A0A7S4N2U7_GUITH</name>
<dbReference type="PROSITE" id="PS50902">
    <property type="entry name" value="FLAVODOXIN_LIKE"/>
    <property type="match status" value="1"/>
</dbReference>
<dbReference type="GO" id="GO:0050660">
    <property type="term" value="F:flavin adenine dinucleotide binding"/>
    <property type="evidence" value="ECO:0007669"/>
    <property type="project" value="TreeGrafter"/>
</dbReference>
<dbReference type="Gene3D" id="1.20.990.10">
    <property type="entry name" value="NADPH-cytochrome p450 Reductase, Chain A, domain 3"/>
    <property type="match status" value="1"/>
</dbReference>
<reference evidence="10" key="1">
    <citation type="submission" date="2021-01" db="EMBL/GenBank/DDBJ databases">
        <authorList>
            <person name="Corre E."/>
            <person name="Pelletier E."/>
            <person name="Niang G."/>
            <person name="Scheremetjew M."/>
            <person name="Finn R."/>
            <person name="Kale V."/>
            <person name="Holt S."/>
            <person name="Cochrane G."/>
            <person name="Meng A."/>
            <person name="Brown T."/>
            <person name="Cohen L."/>
        </authorList>
    </citation>
    <scope>NUCLEOTIDE SEQUENCE</scope>
    <source>
        <strain evidence="10">CCMP 2712</strain>
    </source>
</reference>
<accession>A0A7S4N2U7</accession>
<dbReference type="PRINTS" id="PR00371">
    <property type="entry name" value="FPNCR"/>
</dbReference>
<proteinExistence type="predicted"/>
<dbReference type="SUPFAM" id="SSF63380">
    <property type="entry name" value="Riboflavin synthase domain-like"/>
    <property type="match status" value="1"/>
</dbReference>
<keyword evidence="5" id="KW-0274">FAD</keyword>
<comment type="cofactor">
    <cofactor evidence="2">
        <name>FAD</name>
        <dbReference type="ChEBI" id="CHEBI:57692"/>
    </cofactor>
</comment>
<evidence type="ECO:0000256" key="6">
    <source>
        <dbReference type="ARBA" id="ARBA00022857"/>
    </source>
</evidence>
<dbReference type="InterPro" id="IPR003097">
    <property type="entry name" value="CysJ-like_FAD-binding"/>
</dbReference>
<dbReference type="GO" id="GO:0005829">
    <property type="term" value="C:cytosol"/>
    <property type="evidence" value="ECO:0007669"/>
    <property type="project" value="TreeGrafter"/>
</dbReference>
<dbReference type="InterPro" id="IPR017938">
    <property type="entry name" value="Riboflavin_synthase-like_b-brl"/>
</dbReference>
<dbReference type="Pfam" id="PF00258">
    <property type="entry name" value="Flavodoxin_1"/>
    <property type="match status" value="1"/>
</dbReference>
<gene>
    <name evidence="10" type="ORF">GTHE00462_LOCUS5204</name>
</gene>
<sequence>MAQGRRLLVLYGSQTGTAEEMAVHGSSRLALAGAAPICKSLSECSLQSLQQAEAAVFVVSTTGDGEAPLTMRRFWMTLRKRDLDQACLANLSYAVYGCGDSSYPKFNAVARRLDIRLQALGAKRLCDVVLGDEQSPLGVAQGLSEWTDRIASKLKLLHSDHMDKYLHTHQAMKYFLGSRDGASVKRKPMDFSDYEETVHSLSLCSQIVLFANGNPLSKQMCSGTKNAFSLLRLAGLSFSYFDTSLDQEIRESLTRRFQVNPPFVCGNGSILVSRDELRALEENITLGELSLQRLMCFQEPGDRYERSLNDDLRAGDCGENRTQHMWDSESISNHIPGIRESILKATVKFVSTLTKGRDFDVNDVRHVELKLPNEYRYKAGNVALIMPRNRPCCTERFLRLLRLNGNTIIDSINVSNSSFDFLLNRLNFRLPCTVREIVSSQLDLEGRPQPYLLHLLSYFADDAEEAERLAYFASTEGVEDRIEYCEKTKRTILNVLEDFPSLCKADFSHLLAILPRLQPRAYSIASSPLAHSQELHFCIVVVEYRSPLGRSLKKGVCSSYVSGLERFDCLPAAIFPDFGCGLAFNFFKPAIVIAAGSGIAPFRGILWERKMMKEQSLPVCSVLAIVGFRYRKADYMYEKDWEELFSNDHDAVLKLAFSRDGKQKEYVQHKIALFSDEIWDALTRGAVIYVAGSAGAMPRAVEEAFIKVAAERIRDPRSLEQWTHELKTKRLRVESW</sequence>
<dbReference type="GO" id="GO:0016491">
    <property type="term" value="F:oxidoreductase activity"/>
    <property type="evidence" value="ECO:0007669"/>
    <property type="project" value="UniProtKB-KW"/>
</dbReference>
<dbReference type="PANTHER" id="PTHR19384:SF10">
    <property type="entry name" value="NADPH-DEPENDENT DIFLAVIN OXIDOREDUCTASE 1"/>
    <property type="match status" value="1"/>
</dbReference>
<dbReference type="PROSITE" id="PS51384">
    <property type="entry name" value="FAD_FR"/>
    <property type="match status" value="1"/>
</dbReference>
<dbReference type="InterPro" id="IPR001433">
    <property type="entry name" value="OxRdtase_FAD/NAD-bd"/>
</dbReference>
<dbReference type="InterPro" id="IPR029039">
    <property type="entry name" value="Flavoprotein-like_sf"/>
</dbReference>
<dbReference type="Gene3D" id="3.40.50.360">
    <property type="match status" value="1"/>
</dbReference>
<dbReference type="PRINTS" id="PR00369">
    <property type="entry name" value="FLAVODOXIN"/>
</dbReference>
<dbReference type="InterPro" id="IPR023173">
    <property type="entry name" value="NADPH_Cyt_P450_Rdtase_alpha"/>
</dbReference>
<feature type="domain" description="Flavodoxin-like" evidence="8">
    <location>
        <begin position="7"/>
        <end position="151"/>
    </location>
</feature>
<dbReference type="InterPro" id="IPR008254">
    <property type="entry name" value="Flavodoxin/NO_synth"/>
</dbReference>
<dbReference type="PANTHER" id="PTHR19384">
    <property type="entry name" value="NITRIC OXIDE SYNTHASE-RELATED"/>
    <property type="match status" value="1"/>
</dbReference>
<dbReference type="InterPro" id="IPR039261">
    <property type="entry name" value="FNR_nucleotide-bd"/>
</dbReference>
<evidence type="ECO:0000256" key="3">
    <source>
        <dbReference type="ARBA" id="ARBA00022630"/>
    </source>
</evidence>
<dbReference type="Pfam" id="PF00175">
    <property type="entry name" value="NAD_binding_1"/>
    <property type="match status" value="1"/>
</dbReference>
<evidence type="ECO:0000313" key="10">
    <source>
        <dbReference type="EMBL" id="CAE2261546.1"/>
    </source>
</evidence>
<evidence type="ECO:0000256" key="1">
    <source>
        <dbReference type="ARBA" id="ARBA00001917"/>
    </source>
</evidence>
<dbReference type="GO" id="GO:0010181">
    <property type="term" value="F:FMN binding"/>
    <property type="evidence" value="ECO:0007669"/>
    <property type="project" value="InterPro"/>
</dbReference>
<feature type="domain" description="FAD-binding FR-type" evidence="9">
    <location>
        <begin position="340"/>
        <end position="589"/>
    </location>
</feature>